<dbReference type="InterPro" id="IPR003433">
    <property type="entry name" value="Capsid_VP4_densovirus"/>
</dbReference>
<protein>
    <submittedName>
        <fullName evidence="7">Capsid protein</fullName>
    </submittedName>
</protein>
<dbReference type="SUPFAM" id="SSF88645">
    <property type="entry name" value="ssDNA viruses"/>
    <property type="match status" value="1"/>
</dbReference>
<evidence type="ECO:0000256" key="1">
    <source>
        <dbReference type="ARBA" id="ARBA00004328"/>
    </source>
</evidence>
<keyword evidence="4" id="KW-0946">Virion</keyword>
<sequence>MPYQFTFPFHKYLGPGNEINNGEPVDFDDVLALNHDIAYIENFPTLVREADVHYAVDFLHEYITSGHVESLAGTLGLILKTGVERILNTQFYPMSPPTKKHKGHELYRNRQGDISKAYKDHKAKGGQDKWHEFIQNFYKTSTTESDQIAGPSGISTSERTFQQPSTSESPYLEHIDSPLSMNSENEIPMEQVMDIANGQGSGGQARGAVADSDRQIMIGTSHGKNTFSMTFKKTRIYYTYGYAFRNIIQKQKDAANQDLGDEVYLTTPLGTLPNDMIGFYCDDHEARKLNSYGSVRVIHAAVTVTPQGLRTAFDTGTTLSATATSEHCAIGCHAVDVGSMCYHSSHSYTSDAQSPMVPTAVNTISLEEICKKYYGTTDFSVHGPMCMGVPRHMNMYLCLRTNTNRILQNYIQHNEGPYNFDRILKRWNFLGQIGKPIIQWSYKPRNGWITAKSHDVPYLTARTDTAYVPGLANKYPRAAVVSQIKDGITQVIMSENVNPFKSDRPDANSLLTYSIDGGKVLDLNGETSIKRKVPLIHFGILPTPQLNPSNDNTNFQNTAAYFVVECTLTVECSDSSIYSLKGASHAAPTEAILFGPRENNAYNYIAPLNVETYGS</sequence>
<name>A0A8A4XEH5_9VIRU</name>
<proteinExistence type="predicted"/>
<evidence type="ECO:0000256" key="3">
    <source>
        <dbReference type="ARBA" id="ARBA00022561"/>
    </source>
</evidence>
<dbReference type="Pfam" id="PF02336">
    <property type="entry name" value="Denso_VP4"/>
    <property type="match status" value="1"/>
</dbReference>
<evidence type="ECO:0000259" key="6">
    <source>
        <dbReference type="Pfam" id="PF08398"/>
    </source>
</evidence>
<evidence type="ECO:0000256" key="2">
    <source>
        <dbReference type="ARBA" id="ARBA00022431"/>
    </source>
</evidence>
<keyword evidence="3" id="KW-0167">Capsid protein</keyword>
<feature type="domain" description="Phospholipase A2-like" evidence="6">
    <location>
        <begin position="6"/>
        <end position="40"/>
    </location>
</feature>
<dbReference type="Pfam" id="PF08398">
    <property type="entry name" value="Phospholip_A2_4"/>
    <property type="match status" value="1"/>
</dbReference>
<comment type="subcellular location">
    <subcellularLocation>
        <location evidence="1">Virion</location>
    </subcellularLocation>
</comment>
<dbReference type="EMBL" id="MW046630">
    <property type="protein sequence ID" value="QTE04116.1"/>
    <property type="molecule type" value="Genomic_DNA"/>
</dbReference>
<feature type="compositionally biased region" description="Polar residues" evidence="5">
    <location>
        <begin position="153"/>
        <end position="169"/>
    </location>
</feature>
<accession>A0A8A4XEH5</accession>
<evidence type="ECO:0000256" key="5">
    <source>
        <dbReference type="SAM" id="MobiDB-lite"/>
    </source>
</evidence>
<evidence type="ECO:0000256" key="4">
    <source>
        <dbReference type="ARBA" id="ARBA00022844"/>
    </source>
</evidence>
<dbReference type="InterPro" id="IPR016184">
    <property type="entry name" value="Capsid/spike_ssDNA_virus"/>
</dbReference>
<organism evidence="7">
    <name type="scientific">Emberiza spodocephala ambidensovirus</name>
    <dbReference type="NCBI Taxonomy" id="2794446"/>
    <lineage>
        <taxon>Viruses</taxon>
        <taxon>Monodnaviria</taxon>
        <taxon>Shotokuvirae</taxon>
        <taxon>Cossaviricota</taxon>
        <taxon>Quintoviricetes</taxon>
        <taxon>Piccovirales</taxon>
        <taxon>Parvoviridae</taxon>
        <taxon>Densovirinae</taxon>
        <taxon>Ambidensovirus</taxon>
    </lineage>
</organism>
<feature type="region of interest" description="Disordered" evidence="5">
    <location>
        <begin position="144"/>
        <end position="170"/>
    </location>
</feature>
<evidence type="ECO:0000313" key="7">
    <source>
        <dbReference type="EMBL" id="QTE04116.1"/>
    </source>
</evidence>
<dbReference type="GO" id="GO:0005198">
    <property type="term" value="F:structural molecule activity"/>
    <property type="evidence" value="ECO:0007669"/>
    <property type="project" value="InterPro"/>
</dbReference>
<dbReference type="GO" id="GO:0039615">
    <property type="term" value="C:T=1 icosahedral viral capsid"/>
    <property type="evidence" value="ECO:0007669"/>
    <property type="project" value="UniProtKB-KW"/>
</dbReference>
<keyword evidence="2" id="KW-1140">T=1 icosahedral capsid protein</keyword>
<dbReference type="InterPro" id="IPR013607">
    <property type="entry name" value="Phospholipase_A2-like"/>
</dbReference>
<reference evidence="7" key="1">
    <citation type="submission" date="2020-09" db="EMBL/GenBank/DDBJ databases">
        <title>Parvovirus dark matter in the feces of wild birds.</title>
        <authorList>
            <person name="Dai Z."/>
            <person name="Yang S."/>
            <person name="Zhang W."/>
        </authorList>
    </citation>
    <scope>NUCLEOTIDE SEQUENCE</scope>
    <source>
        <strain evidence="7">Bfb129par08</strain>
    </source>
</reference>